<dbReference type="InterPro" id="IPR037925">
    <property type="entry name" value="FlgE/F/G-like"/>
</dbReference>
<evidence type="ECO:0000256" key="3">
    <source>
        <dbReference type="ARBA" id="ARBA00019015"/>
    </source>
</evidence>
<evidence type="ECO:0000256" key="4">
    <source>
        <dbReference type="ARBA" id="ARBA00023143"/>
    </source>
</evidence>
<dbReference type="GO" id="GO:0009424">
    <property type="term" value="C:bacterial-type flagellum hook"/>
    <property type="evidence" value="ECO:0007669"/>
    <property type="project" value="TreeGrafter"/>
</dbReference>
<sequence length="434" mass="44442">MSISSSMNAGVAGLAAQATNLATISDNIANSATAGYKRATTEFSAMVIGSNRTTYTAGGVQATSLRQIDARGSLTSTANSTDLAITGRGMLPVTTANDVAAGGDDLSFMMTTTGSFSPDSAGYLRTPSNMVLLGIPVGDDGAPPQFSRTSTADLVPVQISTNEIVGLPTTAMTVTANLPAASTEAGATGGPEALSMTYYDNLGKAQTLSFTITPTVPAAGAPPSNTWAMSITDEATGTVVGNATIVFDDDTGQGGRIETVTSVPAAAYDAATGMLSVNVASGPIDITIGRPNQPGGFTQLASKFTPLTMTKDGAAASSLTGIEVDPNGYVVASYSTGATRRLYQIPVVDVPNPNGLTSLSNQTYTTSQSSGDFMLWNAGDGPTGAIQGYAREESAVDVAKELTQLIRTQRAYSSNAKVIQTVDEMLQETTNIKR</sequence>
<dbReference type="PANTHER" id="PTHR30435:SF1">
    <property type="entry name" value="FLAGELLAR HOOK PROTEIN FLGE"/>
    <property type="match status" value="1"/>
</dbReference>
<evidence type="ECO:0000259" key="6">
    <source>
        <dbReference type="Pfam" id="PF00460"/>
    </source>
</evidence>
<evidence type="ECO:0000259" key="8">
    <source>
        <dbReference type="Pfam" id="PF07559"/>
    </source>
</evidence>
<comment type="function">
    <text evidence="5">A flexible structure which links the flagellar filament to the drive apparatus in the basal body.</text>
</comment>
<feature type="domain" description="Flagellar basal body rod protein N-terminal" evidence="6">
    <location>
        <begin position="7"/>
        <end position="37"/>
    </location>
</feature>
<dbReference type="SUPFAM" id="SSF117143">
    <property type="entry name" value="Flagellar hook protein flgE"/>
    <property type="match status" value="1"/>
</dbReference>
<dbReference type="InterPro" id="IPR020013">
    <property type="entry name" value="Flagellar_FlgE/F/G"/>
</dbReference>
<dbReference type="Pfam" id="PF06429">
    <property type="entry name" value="Flg_bbr_C"/>
    <property type="match status" value="1"/>
</dbReference>
<dbReference type="AlphaFoldDB" id="A0A5C4N2H7"/>
<dbReference type="InterPro" id="IPR011491">
    <property type="entry name" value="FlgE_D2"/>
</dbReference>
<keyword evidence="10" id="KW-1185">Reference proteome</keyword>
<dbReference type="OrthoDB" id="8372879at2"/>
<feature type="domain" description="Flagellar basal-body/hook protein C-terminal" evidence="7">
    <location>
        <begin position="387"/>
        <end position="432"/>
    </location>
</feature>
<dbReference type="InterPro" id="IPR010930">
    <property type="entry name" value="Flg_bb/hook_C_dom"/>
</dbReference>
<dbReference type="PROSITE" id="PS00588">
    <property type="entry name" value="FLAGELLA_BB_ROD"/>
    <property type="match status" value="1"/>
</dbReference>
<keyword evidence="9" id="KW-0966">Cell projection</keyword>
<dbReference type="GO" id="GO:0009425">
    <property type="term" value="C:bacterial-type flagellum basal body"/>
    <property type="evidence" value="ECO:0007669"/>
    <property type="project" value="UniProtKB-SubCell"/>
</dbReference>
<evidence type="ECO:0000313" key="10">
    <source>
        <dbReference type="Proteomes" id="UP000305887"/>
    </source>
</evidence>
<dbReference type="InterPro" id="IPR019776">
    <property type="entry name" value="Flagellar_basal_body_rod_CS"/>
</dbReference>
<dbReference type="Proteomes" id="UP000305887">
    <property type="component" value="Unassembled WGS sequence"/>
</dbReference>
<keyword evidence="9" id="KW-0282">Flagellum</keyword>
<evidence type="ECO:0000259" key="7">
    <source>
        <dbReference type="Pfam" id="PF06429"/>
    </source>
</evidence>
<keyword evidence="4 5" id="KW-0975">Bacterial flagellum</keyword>
<dbReference type="NCBIfam" id="TIGR03506">
    <property type="entry name" value="FlgEFG_subfam"/>
    <property type="match status" value="1"/>
</dbReference>
<gene>
    <name evidence="9" type="ORF">FHG66_05330</name>
</gene>
<evidence type="ECO:0000256" key="1">
    <source>
        <dbReference type="ARBA" id="ARBA00004117"/>
    </source>
</evidence>
<dbReference type="Pfam" id="PF07559">
    <property type="entry name" value="FlgE_D2"/>
    <property type="match status" value="1"/>
</dbReference>
<organism evidence="9 10">
    <name type="scientific">Rubellimicrobium rubrum</name>
    <dbReference type="NCBI Taxonomy" id="2585369"/>
    <lineage>
        <taxon>Bacteria</taxon>
        <taxon>Pseudomonadati</taxon>
        <taxon>Pseudomonadota</taxon>
        <taxon>Alphaproteobacteria</taxon>
        <taxon>Rhodobacterales</taxon>
        <taxon>Roseobacteraceae</taxon>
        <taxon>Rubellimicrobium</taxon>
    </lineage>
</organism>
<accession>A0A5C4N2H7</accession>
<proteinExistence type="inferred from homology"/>
<dbReference type="GO" id="GO:0071978">
    <property type="term" value="P:bacterial-type flagellum-dependent swarming motility"/>
    <property type="evidence" value="ECO:0007669"/>
    <property type="project" value="TreeGrafter"/>
</dbReference>
<dbReference type="Pfam" id="PF00460">
    <property type="entry name" value="Flg_bb_rod"/>
    <property type="match status" value="1"/>
</dbReference>
<feature type="domain" description="Flagellar hook protein FlgE D2" evidence="8">
    <location>
        <begin position="178"/>
        <end position="313"/>
    </location>
</feature>
<name>A0A5C4N2H7_9RHOB</name>
<comment type="similarity">
    <text evidence="2 5">Belongs to the flagella basal body rod proteins family.</text>
</comment>
<reference evidence="9 10" key="1">
    <citation type="submission" date="2019-06" db="EMBL/GenBank/DDBJ databases">
        <title>YIM 131921 draft genome.</title>
        <authorList>
            <person name="Jiang L."/>
        </authorList>
    </citation>
    <scope>NUCLEOTIDE SEQUENCE [LARGE SCALE GENOMIC DNA]</scope>
    <source>
        <strain evidence="9 10">YIM 131921</strain>
    </source>
</reference>
<dbReference type="RefSeq" id="WP_139075706.1">
    <property type="nucleotide sequence ID" value="NZ_VDFU01000004.1"/>
</dbReference>
<evidence type="ECO:0000256" key="2">
    <source>
        <dbReference type="ARBA" id="ARBA00009677"/>
    </source>
</evidence>
<dbReference type="GO" id="GO:0005829">
    <property type="term" value="C:cytosol"/>
    <property type="evidence" value="ECO:0007669"/>
    <property type="project" value="TreeGrafter"/>
</dbReference>
<dbReference type="PANTHER" id="PTHR30435">
    <property type="entry name" value="FLAGELLAR PROTEIN"/>
    <property type="match status" value="1"/>
</dbReference>
<dbReference type="InterPro" id="IPR001444">
    <property type="entry name" value="Flag_bb_rod_N"/>
</dbReference>
<keyword evidence="9" id="KW-0969">Cilium</keyword>
<evidence type="ECO:0000313" key="9">
    <source>
        <dbReference type="EMBL" id="TNC51584.1"/>
    </source>
</evidence>
<protein>
    <recommendedName>
        <fullName evidence="3 5">Flagellar hook protein FlgE</fullName>
    </recommendedName>
</protein>
<comment type="subcellular location">
    <subcellularLocation>
        <location evidence="1 5">Bacterial flagellum basal body</location>
    </subcellularLocation>
</comment>
<evidence type="ECO:0000256" key="5">
    <source>
        <dbReference type="RuleBase" id="RU362116"/>
    </source>
</evidence>
<dbReference type="EMBL" id="VDFU01000004">
    <property type="protein sequence ID" value="TNC51584.1"/>
    <property type="molecule type" value="Genomic_DNA"/>
</dbReference>
<comment type="caution">
    <text evidence="9">The sequence shown here is derived from an EMBL/GenBank/DDBJ whole genome shotgun (WGS) entry which is preliminary data.</text>
</comment>